<organism evidence="5 6">
    <name type="scientific">Petrocella atlantisensis</name>
    <dbReference type="NCBI Taxonomy" id="2173034"/>
    <lineage>
        <taxon>Bacteria</taxon>
        <taxon>Bacillati</taxon>
        <taxon>Bacillota</taxon>
        <taxon>Clostridia</taxon>
        <taxon>Lachnospirales</taxon>
        <taxon>Vallitaleaceae</taxon>
        <taxon>Petrocella</taxon>
    </lineage>
</organism>
<gene>
    <name evidence="5" type="ORF">PATL70BA_3146</name>
</gene>
<accession>A0A3P7PZX7</accession>
<evidence type="ECO:0000259" key="4">
    <source>
        <dbReference type="Pfam" id="PF05726"/>
    </source>
</evidence>
<dbReference type="Pfam" id="PF05726">
    <property type="entry name" value="Pirin_C"/>
    <property type="match status" value="1"/>
</dbReference>
<dbReference type="InterPro" id="IPR014710">
    <property type="entry name" value="RmlC-like_jellyroll"/>
</dbReference>
<name>A0A3P7PZX7_9FIRM</name>
<dbReference type="PIRSF" id="PIRSF006232">
    <property type="entry name" value="Pirin"/>
    <property type="match status" value="1"/>
</dbReference>
<feature type="domain" description="Pirin N-terminal" evidence="3">
    <location>
        <begin position="22"/>
        <end position="118"/>
    </location>
</feature>
<keyword evidence="6" id="KW-1185">Reference proteome</keyword>
<evidence type="ECO:0000313" key="5">
    <source>
        <dbReference type="EMBL" id="VDN49067.1"/>
    </source>
</evidence>
<dbReference type="Pfam" id="PF02678">
    <property type="entry name" value="Pirin"/>
    <property type="match status" value="1"/>
</dbReference>
<dbReference type="OrthoDB" id="321327at2"/>
<evidence type="ECO:0000259" key="3">
    <source>
        <dbReference type="Pfam" id="PF02678"/>
    </source>
</evidence>
<evidence type="ECO:0008006" key="7">
    <source>
        <dbReference type="Google" id="ProtNLM"/>
    </source>
</evidence>
<dbReference type="InterPro" id="IPR012093">
    <property type="entry name" value="Pirin"/>
</dbReference>
<proteinExistence type="inferred from homology"/>
<dbReference type="InterPro" id="IPR008778">
    <property type="entry name" value="Pirin_C_dom"/>
</dbReference>
<dbReference type="KEGG" id="cbar:PATL70BA_3146"/>
<dbReference type="EMBL" id="LR130778">
    <property type="protein sequence ID" value="VDN49067.1"/>
    <property type="molecule type" value="Genomic_DNA"/>
</dbReference>
<evidence type="ECO:0000313" key="6">
    <source>
        <dbReference type="Proteomes" id="UP000279029"/>
    </source>
</evidence>
<dbReference type="PANTHER" id="PTHR13903:SF8">
    <property type="entry name" value="PIRIN"/>
    <property type="match status" value="1"/>
</dbReference>
<dbReference type="SUPFAM" id="SSF51182">
    <property type="entry name" value="RmlC-like cupins"/>
    <property type="match status" value="1"/>
</dbReference>
<dbReference type="PANTHER" id="PTHR13903">
    <property type="entry name" value="PIRIN-RELATED"/>
    <property type="match status" value="1"/>
</dbReference>
<dbReference type="InterPro" id="IPR003829">
    <property type="entry name" value="Pirin_N_dom"/>
</dbReference>
<comment type="similarity">
    <text evidence="1 2">Belongs to the pirin family.</text>
</comment>
<reference evidence="5 6" key="1">
    <citation type="submission" date="2018-09" db="EMBL/GenBank/DDBJ databases">
        <authorList>
            <person name="Postec A."/>
        </authorList>
    </citation>
    <scope>NUCLEOTIDE SEQUENCE [LARGE SCALE GENOMIC DNA]</scope>
    <source>
        <strain evidence="5">70B-A</strain>
    </source>
</reference>
<evidence type="ECO:0000256" key="2">
    <source>
        <dbReference type="RuleBase" id="RU003457"/>
    </source>
</evidence>
<dbReference type="InterPro" id="IPR011051">
    <property type="entry name" value="RmlC_Cupin_sf"/>
</dbReference>
<dbReference type="AlphaFoldDB" id="A0A3P7PZX7"/>
<evidence type="ECO:0000256" key="1">
    <source>
        <dbReference type="ARBA" id="ARBA00008416"/>
    </source>
</evidence>
<sequence>MSKIKSSFLAKRTKDEMGFYLNRIFGHEEAAEFDPFLLLDYVEGNSDEVKKGYPWHPHKGIETVTYLTKGSATHKDSLGHDGELNPFDVEWITAGKGIYHQMIPKTVDPSIEGFKLWINMPAIRKGQDPAYQAFKMGDLKHINKDGKHVRLISGSYEDETGPVEKSDLDVLLMDVELWQDNHIQIMRNPMKNGFIFIYQGYGVINEEDYINPLMAYNLESGLLDIRSTSSESLRFIFAEAYPVDEPIAWKGPIVMNTYKELVETFKDIEMDRFI</sequence>
<dbReference type="Proteomes" id="UP000279029">
    <property type="component" value="Chromosome"/>
</dbReference>
<dbReference type="Gene3D" id="2.60.120.10">
    <property type="entry name" value="Jelly Rolls"/>
    <property type="match status" value="2"/>
</dbReference>
<dbReference type="CDD" id="cd02909">
    <property type="entry name" value="cupin_pirin_N"/>
    <property type="match status" value="1"/>
</dbReference>
<feature type="domain" description="Pirin C-terminal" evidence="4">
    <location>
        <begin position="173"/>
        <end position="273"/>
    </location>
</feature>
<protein>
    <recommendedName>
        <fullName evidence="7">Pirin family protein</fullName>
    </recommendedName>
</protein>